<proteinExistence type="predicted"/>
<dbReference type="PANTHER" id="PTHR32378">
    <property type="entry name" value="GUANINE NUCLEOTIDE-BINDING PROTEIN SUBUNIT GAMMA 3"/>
    <property type="match status" value="1"/>
</dbReference>
<protein>
    <submittedName>
        <fullName evidence="2">Uncharacterized protein</fullName>
    </submittedName>
</protein>
<evidence type="ECO:0000313" key="2">
    <source>
        <dbReference type="EnsemblPlants" id="Kaladp0094s0061.2.v1.1"/>
    </source>
</evidence>
<dbReference type="Proteomes" id="UP000594263">
    <property type="component" value="Unplaced"/>
</dbReference>
<feature type="compositionally biased region" description="Pro residues" evidence="1">
    <location>
        <begin position="20"/>
        <end position="32"/>
    </location>
</feature>
<evidence type="ECO:0000256" key="1">
    <source>
        <dbReference type="SAM" id="MobiDB-lite"/>
    </source>
</evidence>
<evidence type="ECO:0000313" key="3">
    <source>
        <dbReference type="Proteomes" id="UP000594263"/>
    </source>
</evidence>
<keyword evidence="3" id="KW-1185">Reference proteome</keyword>
<accession>A0A7N0V1F9</accession>
<organism evidence="2 3">
    <name type="scientific">Kalanchoe fedtschenkoi</name>
    <name type="common">Lavender scallops</name>
    <name type="synonym">South American air plant</name>
    <dbReference type="NCBI Taxonomy" id="63787"/>
    <lineage>
        <taxon>Eukaryota</taxon>
        <taxon>Viridiplantae</taxon>
        <taxon>Streptophyta</taxon>
        <taxon>Embryophyta</taxon>
        <taxon>Tracheophyta</taxon>
        <taxon>Spermatophyta</taxon>
        <taxon>Magnoliopsida</taxon>
        <taxon>eudicotyledons</taxon>
        <taxon>Gunneridae</taxon>
        <taxon>Pentapetalae</taxon>
        <taxon>Saxifragales</taxon>
        <taxon>Crassulaceae</taxon>
        <taxon>Kalanchoe</taxon>
    </lineage>
</organism>
<reference evidence="2" key="1">
    <citation type="submission" date="2021-01" db="UniProtKB">
        <authorList>
            <consortium name="EnsemblPlants"/>
        </authorList>
    </citation>
    <scope>IDENTIFICATION</scope>
</reference>
<sequence>MAVLGDSSSSAAVTARAPSSLPPPTPKSPPKYPDLYGKRREAARLQTLNREIGLLQEDLKFVDGLHPASMYCKEVVDFVVSAADPLTPSDKKDHKSHRIWNWLCFHKSSCRTDCSYFVCPSCSHCFCTEWGCSVPNCAPRVFCHCNCIKKCCNLCDICCA</sequence>
<dbReference type="Gramene" id="Kaladp0094s0061.2.v1.1">
    <property type="protein sequence ID" value="Kaladp0094s0061.2.v1.1"/>
    <property type="gene ID" value="Kaladp0094s0061.v1.1"/>
</dbReference>
<feature type="compositionally biased region" description="Polar residues" evidence="1">
    <location>
        <begin position="1"/>
        <end position="12"/>
    </location>
</feature>
<feature type="region of interest" description="Disordered" evidence="1">
    <location>
        <begin position="1"/>
        <end position="35"/>
    </location>
</feature>
<dbReference type="AlphaFoldDB" id="A0A7N0V1F9"/>
<dbReference type="PANTHER" id="PTHR32378:SF10">
    <property type="entry name" value="GUANINE NUCLEOTIDE-BINDING PROTEIN SUBUNIT GAMMA 3"/>
    <property type="match status" value="1"/>
</dbReference>
<name>A0A7N0V1F9_KALFE</name>
<dbReference type="InterPro" id="IPR055305">
    <property type="entry name" value="GG3-like"/>
</dbReference>
<dbReference type="EnsemblPlants" id="Kaladp0094s0061.2.v1.1">
    <property type="protein sequence ID" value="Kaladp0094s0061.2.v1.1"/>
    <property type="gene ID" value="Kaladp0094s0061.v1.1"/>
</dbReference>